<dbReference type="Proteomes" id="UP000790347">
    <property type="component" value="Unassembled WGS sequence"/>
</dbReference>
<gene>
    <name evidence="1" type="ORF">DERF_007440</name>
</gene>
<keyword evidence="2" id="KW-1185">Reference proteome</keyword>
<evidence type="ECO:0000313" key="1">
    <source>
        <dbReference type="EMBL" id="KAH9516718.1"/>
    </source>
</evidence>
<name>A0A922L354_DERFA</name>
<sequence length="132" mass="15806">MNIKEKKIKKLIATSKIVHRHLLFNTDYTLHITLIIEIHYRVQYSRQKKRIVISFVPRSLNSITNPDIQIRAKIYDDHNNNNNNKLPFNMCLLVSDTRDRIIHNFNVDPHCRRRRKRSRSLSLGLLCLRQPH</sequence>
<dbReference type="AlphaFoldDB" id="A0A922L354"/>
<comment type="caution">
    <text evidence="1">The sequence shown here is derived from an EMBL/GenBank/DDBJ whole genome shotgun (WGS) entry which is preliminary data.</text>
</comment>
<accession>A0A922L354</accession>
<dbReference type="EMBL" id="ASGP02000003">
    <property type="protein sequence ID" value="KAH9516718.1"/>
    <property type="molecule type" value="Genomic_DNA"/>
</dbReference>
<protein>
    <submittedName>
        <fullName evidence="1">Uncharacterized protein</fullName>
    </submittedName>
</protein>
<reference evidence="1" key="2">
    <citation type="journal article" date="2022" name="Res Sq">
        <title>Comparative Genomics Reveals Insights into the Divergent Evolution of Astigmatic Mites and Household Pest Adaptations.</title>
        <authorList>
            <person name="Xiong Q."/>
            <person name="Wan A.T.-Y."/>
            <person name="Liu X.-Y."/>
            <person name="Fung C.S.-H."/>
            <person name="Xiao X."/>
            <person name="Malainual N."/>
            <person name="Hou J."/>
            <person name="Wang L."/>
            <person name="Wang M."/>
            <person name="Yang K."/>
            <person name="Cui Y."/>
            <person name="Leung E."/>
            <person name="Nong W."/>
            <person name="Shin S.-K."/>
            <person name="Au S."/>
            <person name="Jeong K.Y."/>
            <person name="Chew F.T."/>
            <person name="Hui J."/>
            <person name="Leung T.F."/>
            <person name="Tungtrongchitr A."/>
            <person name="Zhong N."/>
            <person name="Liu Z."/>
            <person name="Tsui S."/>
        </authorList>
    </citation>
    <scope>NUCLEOTIDE SEQUENCE</scope>
    <source>
        <strain evidence="1">Derf</strain>
        <tissue evidence="1">Whole organism</tissue>
    </source>
</reference>
<reference evidence="1" key="1">
    <citation type="submission" date="2013-05" db="EMBL/GenBank/DDBJ databases">
        <authorList>
            <person name="Yim A.K.Y."/>
            <person name="Chan T.F."/>
            <person name="Ji K.M."/>
            <person name="Liu X.Y."/>
            <person name="Zhou J.W."/>
            <person name="Li R.Q."/>
            <person name="Yang K.Y."/>
            <person name="Li J."/>
            <person name="Li M."/>
            <person name="Law P.T.W."/>
            <person name="Wu Y.L."/>
            <person name="Cai Z.L."/>
            <person name="Qin H."/>
            <person name="Bao Y."/>
            <person name="Leung R.K.K."/>
            <person name="Ng P.K.S."/>
            <person name="Zou J."/>
            <person name="Zhong X.J."/>
            <person name="Ran P.X."/>
            <person name="Zhong N.S."/>
            <person name="Liu Z.G."/>
            <person name="Tsui S.K.W."/>
        </authorList>
    </citation>
    <scope>NUCLEOTIDE SEQUENCE</scope>
    <source>
        <strain evidence="1">Derf</strain>
        <tissue evidence="1">Whole organism</tissue>
    </source>
</reference>
<evidence type="ECO:0000313" key="2">
    <source>
        <dbReference type="Proteomes" id="UP000790347"/>
    </source>
</evidence>
<proteinExistence type="predicted"/>
<organism evidence="1 2">
    <name type="scientific">Dermatophagoides farinae</name>
    <name type="common">American house dust mite</name>
    <dbReference type="NCBI Taxonomy" id="6954"/>
    <lineage>
        <taxon>Eukaryota</taxon>
        <taxon>Metazoa</taxon>
        <taxon>Ecdysozoa</taxon>
        <taxon>Arthropoda</taxon>
        <taxon>Chelicerata</taxon>
        <taxon>Arachnida</taxon>
        <taxon>Acari</taxon>
        <taxon>Acariformes</taxon>
        <taxon>Sarcoptiformes</taxon>
        <taxon>Astigmata</taxon>
        <taxon>Psoroptidia</taxon>
        <taxon>Analgoidea</taxon>
        <taxon>Pyroglyphidae</taxon>
        <taxon>Dermatophagoidinae</taxon>
        <taxon>Dermatophagoides</taxon>
    </lineage>
</organism>